<feature type="repeat" description="Solcar" evidence="10">
    <location>
        <begin position="235"/>
        <end position="325"/>
    </location>
</feature>
<evidence type="ECO:0000313" key="14">
    <source>
        <dbReference type="EMBL" id="CAG9280965.1"/>
    </source>
</evidence>
<feature type="repeat" description="Solcar" evidence="10">
    <location>
        <begin position="130"/>
        <end position="215"/>
    </location>
</feature>
<evidence type="ECO:0000256" key="3">
    <source>
        <dbReference type="ARBA" id="ARBA00022448"/>
    </source>
</evidence>
<evidence type="ECO:0000256" key="8">
    <source>
        <dbReference type="ARBA" id="ARBA00023128"/>
    </source>
</evidence>
<keyword evidence="6" id="KW-0999">Mitochondrion inner membrane</keyword>
<keyword evidence="4 10" id="KW-0812">Transmembrane</keyword>
<protein>
    <recommendedName>
        <fullName evidence="15">Mitochondrial carrier</fullName>
    </recommendedName>
</protein>
<evidence type="ECO:0000256" key="12">
    <source>
        <dbReference type="SAM" id="Phobius"/>
    </source>
</evidence>
<dbReference type="SUPFAM" id="SSF103506">
    <property type="entry name" value="Mitochondrial carrier"/>
    <property type="match status" value="1"/>
</dbReference>
<comment type="similarity">
    <text evidence="2 11">Belongs to the mitochondrial carrier (TC 2.A.29) family.</text>
</comment>
<comment type="subcellular location">
    <subcellularLocation>
        <location evidence="1">Mitochondrion inner membrane</location>
        <topology evidence="1">Multi-pass membrane protein</topology>
    </subcellularLocation>
</comment>
<evidence type="ECO:0000256" key="2">
    <source>
        <dbReference type="ARBA" id="ARBA00006375"/>
    </source>
</evidence>
<dbReference type="AlphaFoldDB" id="A0A8J9T2U3"/>
<sequence length="334" mass="35313">MKVLQACQLAIVLPLGVIEPSSAASSTFSALKSIDYRYFVAGGTCAAISHGITTPIDVVKTRIQSDPKKYNQGLRKAAINIVKEDGTGVLLGGLGPTVVGYGIEGAMKFGVYELMKPVFALLLGSSEGGNTAVAFLSASVVAGAVAALLLCPMESTRIRIVTDPAYAGKGLLTGLPKLISEEGLWSTFSGLWAMLAKQVPYTFGKQVSFDVFAGFLYVFFSALQENATWLSDSQTKWAVSVIAAFMASIIACIFSQPGDMILTETYRPKDPKAKVAVDRNFADVINSIYTKGGASGFFTGTGARIVHVGLIITSQLVIYDIVKQMLGLPATGSH</sequence>
<keyword evidence="13" id="KW-0732">Signal</keyword>
<evidence type="ECO:0008006" key="15">
    <source>
        <dbReference type="Google" id="ProtNLM"/>
    </source>
</evidence>
<feature type="signal peptide" evidence="13">
    <location>
        <begin position="1"/>
        <end position="23"/>
    </location>
</feature>
<keyword evidence="9 10" id="KW-0472">Membrane</keyword>
<reference evidence="14" key="1">
    <citation type="submission" date="2022-02" db="EMBL/GenBank/DDBJ databases">
        <authorList>
            <person name="Giguere J D."/>
        </authorList>
    </citation>
    <scope>NUCLEOTIDE SEQUENCE</scope>
    <source>
        <strain evidence="14">CCAP 1055/1</strain>
    </source>
</reference>
<keyword evidence="8" id="KW-0496">Mitochondrion</keyword>
<keyword evidence="3 11" id="KW-0813">Transport</keyword>
<feature type="repeat" description="Solcar" evidence="10">
    <location>
        <begin position="33"/>
        <end position="118"/>
    </location>
</feature>
<keyword evidence="5" id="KW-0677">Repeat</keyword>
<dbReference type="Gene3D" id="1.50.40.10">
    <property type="entry name" value="Mitochondrial carrier domain"/>
    <property type="match status" value="1"/>
</dbReference>
<evidence type="ECO:0000256" key="7">
    <source>
        <dbReference type="ARBA" id="ARBA00022989"/>
    </source>
</evidence>
<dbReference type="Proteomes" id="UP000836788">
    <property type="component" value="Chromosome 14"/>
</dbReference>
<dbReference type="Pfam" id="PF00153">
    <property type="entry name" value="Mito_carr"/>
    <property type="match status" value="3"/>
</dbReference>
<evidence type="ECO:0000256" key="9">
    <source>
        <dbReference type="ARBA" id="ARBA00023136"/>
    </source>
</evidence>
<evidence type="ECO:0000256" key="13">
    <source>
        <dbReference type="SAM" id="SignalP"/>
    </source>
</evidence>
<dbReference type="InterPro" id="IPR023395">
    <property type="entry name" value="MCP_dom_sf"/>
</dbReference>
<feature type="transmembrane region" description="Helical" evidence="12">
    <location>
        <begin position="132"/>
        <end position="151"/>
    </location>
</feature>
<dbReference type="GO" id="GO:0005315">
    <property type="term" value="F:phosphate transmembrane transporter activity"/>
    <property type="evidence" value="ECO:0007669"/>
    <property type="project" value="InterPro"/>
</dbReference>
<proteinExistence type="inferred from homology"/>
<dbReference type="GO" id="GO:0005743">
    <property type="term" value="C:mitochondrial inner membrane"/>
    <property type="evidence" value="ECO:0007669"/>
    <property type="project" value="UniProtKB-SubCell"/>
</dbReference>
<dbReference type="EMBL" id="OU594955">
    <property type="protein sequence ID" value="CAG9280965.1"/>
    <property type="molecule type" value="Genomic_DNA"/>
</dbReference>
<evidence type="ECO:0000256" key="4">
    <source>
        <dbReference type="ARBA" id="ARBA00022692"/>
    </source>
</evidence>
<dbReference type="InterPro" id="IPR018108">
    <property type="entry name" value="MCP_transmembrane"/>
</dbReference>
<evidence type="ECO:0000256" key="10">
    <source>
        <dbReference type="PROSITE-ProRule" id="PRU00282"/>
    </source>
</evidence>
<dbReference type="PANTHER" id="PTHR45671:SF12">
    <property type="entry name" value="MITOCHONDRIAL PHOSPHATE CARRIER PROTEIN"/>
    <property type="match status" value="1"/>
</dbReference>
<feature type="transmembrane region" description="Helical" evidence="12">
    <location>
        <begin position="235"/>
        <end position="254"/>
    </location>
</feature>
<evidence type="ECO:0000256" key="6">
    <source>
        <dbReference type="ARBA" id="ARBA00022792"/>
    </source>
</evidence>
<evidence type="ECO:0000256" key="5">
    <source>
        <dbReference type="ARBA" id="ARBA00022737"/>
    </source>
</evidence>
<organism evidence="14">
    <name type="scientific">Phaeodactylum tricornutum</name>
    <name type="common">Diatom</name>
    <dbReference type="NCBI Taxonomy" id="2850"/>
    <lineage>
        <taxon>Eukaryota</taxon>
        <taxon>Sar</taxon>
        <taxon>Stramenopiles</taxon>
        <taxon>Ochrophyta</taxon>
        <taxon>Bacillariophyta</taxon>
        <taxon>Bacillariophyceae</taxon>
        <taxon>Bacillariophycidae</taxon>
        <taxon>Naviculales</taxon>
        <taxon>Phaeodactylaceae</taxon>
        <taxon>Phaeodactylum</taxon>
    </lineage>
</organism>
<dbReference type="PANTHER" id="PTHR45671">
    <property type="entry name" value="SOLUTE CARRIER FAMILY 25 (MITOCHONDRIAL CARRIER PHOSPHATE CARRIER), MEMBER 3, LIKE-RELATED-RELATED"/>
    <property type="match status" value="1"/>
</dbReference>
<feature type="transmembrane region" description="Helical" evidence="12">
    <location>
        <begin position="207"/>
        <end position="223"/>
    </location>
</feature>
<evidence type="ECO:0000256" key="11">
    <source>
        <dbReference type="RuleBase" id="RU000488"/>
    </source>
</evidence>
<gene>
    <name evidence="14" type="ORF">PTTT1_LOCUS14975</name>
</gene>
<dbReference type="InterPro" id="IPR044677">
    <property type="entry name" value="SLC25A3/Pic2/Mir1-like"/>
</dbReference>
<name>A0A8J9T2U3_PHATR</name>
<accession>A0A8J9T2U3</accession>
<evidence type="ECO:0000256" key="1">
    <source>
        <dbReference type="ARBA" id="ARBA00004448"/>
    </source>
</evidence>
<keyword evidence="7 12" id="KW-1133">Transmembrane helix</keyword>
<feature type="chain" id="PRO_5035480136" description="Mitochondrial carrier" evidence="13">
    <location>
        <begin position="24"/>
        <end position="334"/>
    </location>
</feature>
<dbReference type="GO" id="GO:1990547">
    <property type="term" value="P:mitochondrial phosphate ion transmembrane transport"/>
    <property type="evidence" value="ECO:0007669"/>
    <property type="project" value="InterPro"/>
</dbReference>
<dbReference type="PROSITE" id="PS50920">
    <property type="entry name" value="SOLCAR"/>
    <property type="match status" value="3"/>
</dbReference>